<evidence type="ECO:0000256" key="1">
    <source>
        <dbReference type="SAM" id="MobiDB-lite"/>
    </source>
</evidence>
<organism evidence="2 3">
    <name type="scientific">Thermothielavioides terrestris (strain ATCC 38088 / NRRL 8126)</name>
    <name type="common">Thielavia terrestris</name>
    <dbReference type="NCBI Taxonomy" id="578455"/>
    <lineage>
        <taxon>Eukaryota</taxon>
        <taxon>Fungi</taxon>
        <taxon>Dikarya</taxon>
        <taxon>Ascomycota</taxon>
        <taxon>Pezizomycotina</taxon>
        <taxon>Sordariomycetes</taxon>
        <taxon>Sordariomycetidae</taxon>
        <taxon>Sordariales</taxon>
        <taxon>Chaetomiaceae</taxon>
        <taxon>Thermothielavioides</taxon>
        <taxon>Thermothielavioides terrestris</taxon>
    </lineage>
</organism>
<feature type="non-terminal residue" evidence="2">
    <location>
        <position position="215"/>
    </location>
</feature>
<sequence>ELSFGIELEFLVYYKKPAWQLEHEKAEGIAPDPDEITLDPEEEQLFQEAITLPDDVEDNGYLKWKWFHDRIEEIILTVPGARLEHRRMPADTPEALRSMYVLTRNFRLRISVRTGFHVHVGAGVNEPGESQSDTSSDQEGSSAAAGTSSSSWSQSSRSEAQGRKHPLGVMKRAVALMWAADGFLCHAHPPERGFNQFTPPVRFCSQVAHGIKVFY</sequence>
<dbReference type="KEGG" id="ttt:THITE_2026906"/>
<gene>
    <name evidence="2" type="ORF">THITE_2026906</name>
</gene>
<dbReference type="OrthoDB" id="4590229at2759"/>
<feature type="region of interest" description="Disordered" evidence="1">
    <location>
        <begin position="123"/>
        <end position="165"/>
    </location>
</feature>
<dbReference type="eggNOG" id="ENOG502T5YP">
    <property type="taxonomic scope" value="Eukaryota"/>
</dbReference>
<keyword evidence="3" id="KW-1185">Reference proteome</keyword>
<dbReference type="AlphaFoldDB" id="G2R4R4"/>
<dbReference type="GeneID" id="11514925"/>
<dbReference type="EMBL" id="CP003010">
    <property type="protein sequence ID" value="AEO66104.1"/>
    <property type="molecule type" value="Genomic_DNA"/>
</dbReference>
<dbReference type="HOGENOM" id="CLU_1118024_0_0_1"/>
<feature type="compositionally biased region" description="Low complexity" evidence="1">
    <location>
        <begin position="141"/>
        <end position="159"/>
    </location>
</feature>
<accession>G2R4R4</accession>
<dbReference type="RefSeq" id="XP_003652440.1">
    <property type="nucleotide sequence ID" value="XM_003652392.1"/>
</dbReference>
<dbReference type="Proteomes" id="UP000008181">
    <property type="component" value="Chromosome 2"/>
</dbReference>
<protein>
    <submittedName>
        <fullName evidence="2">Uncharacterized protein</fullName>
    </submittedName>
</protein>
<evidence type="ECO:0000313" key="3">
    <source>
        <dbReference type="Proteomes" id="UP000008181"/>
    </source>
</evidence>
<reference evidence="2 3" key="1">
    <citation type="journal article" date="2011" name="Nat. Biotechnol.">
        <title>Comparative genomic analysis of the thermophilic biomass-degrading fungi Myceliophthora thermophila and Thielavia terrestris.</title>
        <authorList>
            <person name="Berka R.M."/>
            <person name="Grigoriev I.V."/>
            <person name="Otillar R."/>
            <person name="Salamov A."/>
            <person name="Grimwood J."/>
            <person name="Reid I."/>
            <person name="Ishmael N."/>
            <person name="John T."/>
            <person name="Darmond C."/>
            <person name="Moisan M.-C."/>
            <person name="Henrissat B."/>
            <person name="Coutinho P.M."/>
            <person name="Lombard V."/>
            <person name="Natvig D.O."/>
            <person name="Lindquist E."/>
            <person name="Schmutz J."/>
            <person name="Lucas S."/>
            <person name="Harris P."/>
            <person name="Powlowski J."/>
            <person name="Bellemare A."/>
            <person name="Taylor D."/>
            <person name="Butler G."/>
            <person name="de Vries R.P."/>
            <person name="Allijn I.E."/>
            <person name="van den Brink J."/>
            <person name="Ushinsky S."/>
            <person name="Storms R."/>
            <person name="Powell A.J."/>
            <person name="Paulsen I.T."/>
            <person name="Elbourne L.D.H."/>
            <person name="Baker S.E."/>
            <person name="Magnuson J."/>
            <person name="LaBoissiere S."/>
            <person name="Clutterbuck A.J."/>
            <person name="Martinez D."/>
            <person name="Wogulis M."/>
            <person name="de Leon A.L."/>
            <person name="Rey M.W."/>
            <person name="Tsang A."/>
        </authorList>
    </citation>
    <scope>NUCLEOTIDE SEQUENCE [LARGE SCALE GENOMIC DNA]</scope>
    <source>
        <strain evidence="3">ATCC 38088 / NRRL 8126</strain>
    </source>
</reference>
<proteinExistence type="predicted"/>
<evidence type="ECO:0000313" key="2">
    <source>
        <dbReference type="EMBL" id="AEO66104.1"/>
    </source>
</evidence>
<name>G2R4R4_THETT</name>
<feature type="compositionally biased region" description="Polar residues" evidence="1">
    <location>
        <begin position="128"/>
        <end position="140"/>
    </location>
</feature>
<feature type="non-terminal residue" evidence="2">
    <location>
        <position position="1"/>
    </location>
</feature>